<dbReference type="AlphaFoldDB" id="A0ABD5ZPA3"/>
<feature type="region of interest" description="Disordered" evidence="1">
    <location>
        <begin position="1"/>
        <end position="25"/>
    </location>
</feature>
<evidence type="ECO:0000313" key="3">
    <source>
        <dbReference type="Proteomes" id="UP001596398"/>
    </source>
</evidence>
<proteinExistence type="predicted"/>
<protein>
    <submittedName>
        <fullName evidence="2">Uncharacterized protein</fullName>
    </submittedName>
</protein>
<reference evidence="2 3" key="1">
    <citation type="journal article" date="2019" name="Int. J. Syst. Evol. Microbiol.">
        <title>The Global Catalogue of Microorganisms (GCM) 10K type strain sequencing project: providing services to taxonomists for standard genome sequencing and annotation.</title>
        <authorList>
            <consortium name="The Broad Institute Genomics Platform"/>
            <consortium name="The Broad Institute Genome Sequencing Center for Infectious Disease"/>
            <person name="Wu L."/>
            <person name="Ma J."/>
        </authorList>
    </citation>
    <scope>NUCLEOTIDE SEQUENCE [LARGE SCALE GENOMIC DNA]</scope>
    <source>
        <strain evidence="2 3">DT85</strain>
    </source>
</reference>
<dbReference type="RefSeq" id="WP_276236066.1">
    <property type="nucleotide sequence ID" value="NZ_CP119802.1"/>
</dbReference>
<comment type="caution">
    <text evidence="2">The sequence shown here is derived from an EMBL/GenBank/DDBJ whole genome shotgun (WGS) entry which is preliminary data.</text>
</comment>
<name>A0ABD5ZPA3_9EURY</name>
<sequence length="50" mass="5740">MSESEESRDERYEDVDTSHLDDVADGCGCTEIWEHTSEREDEAADESDEE</sequence>
<feature type="compositionally biased region" description="Basic and acidic residues" evidence="1">
    <location>
        <begin position="8"/>
        <end position="22"/>
    </location>
</feature>
<dbReference type="GeneID" id="79266723"/>
<gene>
    <name evidence="2" type="ORF">ACFQJ4_06900</name>
</gene>
<keyword evidence="3" id="KW-1185">Reference proteome</keyword>
<dbReference type="Proteomes" id="UP001596398">
    <property type="component" value="Unassembled WGS sequence"/>
</dbReference>
<dbReference type="EMBL" id="JBHTAP010000001">
    <property type="protein sequence ID" value="MFC7235044.1"/>
    <property type="molecule type" value="Genomic_DNA"/>
</dbReference>
<accession>A0ABD5ZPA3</accession>
<evidence type="ECO:0000313" key="2">
    <source>
        <dbReference type="EMBL" id="MFC7235044.1"/>
    </source>
</evidence>
<organism evidence="2 3">
    <name type="scientific">Halosegnis marinus</name>
    <dbReference type="NCBI Taxonomy" id="3034023"/>
    <lineage>
        <taxon>Archaea</taxon>
        <taxon>Methanobacteriati</taxon>
        <taxon>Methanobacteriota</taxon>
        <taxon>Stenosarchaea group</taxon>
        <taxon>Halobacteria</taxon>
        <taxon>Halobacteriales</taxon>
        <taxon>Natronomonadaceae</taxon>
        <taxon>Halosegnis</taxon>
    </lineage>
</organism>
<evidence type="ECO:0000256" key="1">
    <source>
        <dbReference type="SAM" id="MobiDB-lite"/>
    </source>
</evidence>